<dbReference type="Proteomes" id="UP000026960">
    <property type="component" value="Chromosome 7"/>
</dbReference>
<sequence>MDLQPGLDWTDNDGSFPLLRALPCHLIPQRRKPNLGSFESLTDGGDGFPSLLSLETSFRHPLAETTRTIGASTI</sequence>
<dbReference type="EnsemblPlants" id="OBART07G06390.1">
    <property type="protein sequence ID" value="OBART07G06390.1"/>
    <property type="gene ID" value="OBART07G06390"/>
</dbReference>
<name>A0A0D3GND4_9ORYZ</name>
<dbReference type="HOGENOM" id="CLU_2691643_0_0_1"/>
<evidence type="ECO:0000313" key="2">
    <source>
        <dbReference type="Proteomes" id="UP000026960"/>
    </source>
</evidence>
<reference evidence="1" key="2">
    <citation type="submission" date="2015-03" db="UniProtKB">
        <authorList>
            <consortium name="EnsemblPlants"/>
        </authorList>
    </citation>
    <scope>IDENTIFICATION</scope>
</reference>
<accession>A0A0D3GND4</accession>
<organism evidence="1">
    <name type="scientific">Oryza barthii</name>
    <dbReference type="NCBI Taxonomy" id="65489"/>
    <lineage>
        <taxon>Eukaryota</taxon>
        <taxon>Viridiplantae</taxon>
        <taxon>Streptophyta</taxon>
        <taxon>Embryophyta</taxon>
        <taxon>Tracheophyta</taxon>
        <taxon>Spermatophyta</taxon>
        <taxon>Magnoliopsida</taxon>
        <taxon>Liliopsida</taxon>
        <taxon>Poales</taxon>
        <taxon>Poaceae</taxon>
        <taxon>BOP clade</taxon>
        <taxon>Oryzoideae</taxon>
        <taxon>Oryzeae</taxon>
        <taxon>Oryzinae</taxon>
        <taxon>Oryza</taxon>
    </lineage>
</organism>
<dbReference type="PaxDb" id="65489-OBART07G06390.1"/>
<protein>
    <submittedName>
        <fullName evidence="1">Uncharacterized protein</fullName>
    </submittedName>
</protein>
<dbReference type="AlphaFoldDB" id="A0A0D3GND4"/>
<keyword evidence="2" id="KW-1185">Reference proteome</keyword>
<reference evidence="1" key="1">
    <citation type="journal article" date="2009" name="Rice">
        <title>De Novo Next Generation Sequencing of Plant Genomes.</title>
        <authorList>
            <person name="Rounsley S."/>
            <person name="Marri P.R."/>
            <person name="Yu Y."/>
            <person name="He R."/>
            <person name="Sisneros N."/>
            <person name="Goicoechea J.L."/>
            <person name="Lee S.J."/>
            <person name="Angelova A."/>
            <person name="Kudrna D."/>
            <person name="Luo M."/>
            <person name="Affourtit J."/>
            <person name="Desany B."/>
            <person name="Knight J."/>
            <person name="Niazi F."/>
            <person name="Egholm M."/>
            <person name="Wing R.A."/>
        </authorList>
    </citation>
    <scope>NUCLEOTIDE SEQUENCE [LARGE SCALE GENOMIC DNA]</scope>
    <source>
        <strain evidence="1">cv. IRGC 105608</strain>
    </source>
</reference>
<dbReference type="Gramene" id="OBART07G06390.1">
    <property type="protein sequence ID" value="OBART07G06390.1"/>
    <property type="gene ID" value="OBART07G06390"/>
</dbReference>
<evidence type="ECO:0000313" key="1">
    <source>
        <dbReference type="EnsemblPlants" id="OBART07G06390.1"/>
    </source>
</evidence>
<proteinExistence type="predicted"/>